<gene>
    <name evidence="1" type="ORF">HG15A2_46160</name>
</gene>
<evidence type="ECO:0000313" key="2">
    <source>
        <dbReference type="Proteomes" id="UP000319852"/>
    </source>
</evidence>
<proteinExistence type="predicted"/>
<dbReference type="KEGG" id="amob:HG15A2_46160"/>
<dbReference type="EMBL" id="CP036263">
    <property type="protein sequence ID" value="QDT01274.1"/>
    <property type="molecule type" value="Genomic_DNA"/>
</dbReference>
<evidence type="ECO:0000313" key="1">
    <source>
        <dbReference type="EMBL" id="QDT01274.1"/>
    </source>
</evidence>
<organism evidence="1 2">
    <name type="scientific">Adhaeretor mobilis</name>
    <dbReference type="NCBI Taxonomy" id="1930276"/>
    <lineage>
        <taxon>Bacteria</taxon>
        <taxon>Pseudomonadati</taxon>
        <taxon>Planctomycetota</taxon>
        <taxon>Planctomycetia</taxon>
        <taxon>Pirellulales</taxon>
        <taxon>Lacipirellulaceae</taxon>
        <taxon>Adhaeretor</taxon>
    </lineage>
</organism>
<dbReference type="RefSeq" id="WP_218932172.1">
    <property type="nucleotide sequence ID" value="NZ_CP036263.1"/>
</dbReference>
<accession>A0A517N2B1</accession>
<dbReference type="AlphaFoldDB" id="A0A517N2B1"/>
<dbReference type="Proteomes" id="UP000319852">
    <property type="component" value="Chromosome"/>
</dbReference>
<sequence>MTGGTQNSRDTRYFRSFSAHRHPVQPQKQLEYPQAQELSTYYEAQYDEQGRLVEFAKKLRVNDDSVEEWRIVFTEMYQYLESGSLKQRTLRIPGQSDQIWEFTENQTSWSDYFERLSERWFRRSSPIDRPSPSQLSLLVHEQFTELEAEVFEASVGGPRDNEWAFNTTLQILNRTRDIIEEIVPKAAARICALAIAEGQQDGLVWKGFDEPEPSLSGVIESWRDGHPEVGELETVTLLAKRDLDEMGQRWAAAAKIASITFAPIRAADGEDLTIGAMLFLIAGQTLNDDNLCVVNSIFRRLLQQIQSVLDMARVYQTSNQNSQWP</sequence>
<reference evidence="1 2" key="1">
    <citation type="submission" date="2019-02" db="EMBL/GenBank/DDBJ databases">
        <title>Deep-cultivation of Planctomycetes and their phenomic and genomic characterization uncovers novel biology.</title>
        <authorList>
            <person name="Wiegand S."/>
            <person name="Jogler M."/>
            <person name="Boedeker C."/>
            <person name="Pinto D."/>
            <person name="Vollmers J."/>
            <person name="Rivas-Marin E."/>
            <person name="Kohn T."/>
            <person name="Peeters S.H."/>
            <person name="Heuer A."/>
            <person name="Rast P."/>
            <person name="Oberbeckmann S."/>
            <person name="Bunk B."/>
            <person name="Jeske O."/>
            <person name="Meyerdierks A."/>
            <person name="Storesund J.E."/>
            <person name="Kallscheuer N."/>
            <person name="Luecker S."/>
            <person name="Lage O.M."/>
            <person name="Pohl T."/>
            <person name="Merkel B.J."/>
            <person name="Hornburger P."/>
            <person name="Mueller R.-W."/>
            <person name="Bruemmer F."/>
            <person name="Labrenz M."/>
            <person name="Spormann A.M."/>
            <person name="Op den Camp H."/>
            <person name="Overmann J."/>
            <person name="Amann R."/>
            <person name="Jetten M.S.M."/>
            <person name="Mascher T."/>
            <person name="Medema M.H."/>
            <person name="Devos D.P."/>
            <person name="Kaster A.-K."/>
            <person name="Ovreas L."/>
            <person name="Rohde M."/>
            <person name="Galperin M.Y."/>
            <person name="Jogler C."/>
        </authorList>
    </citation>
    <scope>NUCLEOTIDE SEQUENCE [LARGE SCALE GENOMIC DNA]</scope>
    <source>
        <strain evidence="1 2">HG15A2</strain>
    </source>
</reference>
<protein>
    <submittedName>
        <fullName evidence="1">Uncharacterized protein</fullName>
    </submittedName>
</protein>
<keyword evidence="2" id="KW-1185">Reference proteome</keyword>
<name>A0A517N2B1_9BACT</name>